<dbReference type="EMBL" id="CM001198">
    <property type="protein sequence ID" value="EGP89485.1"/>
    <property type="molecule type" value="Genomic_DNA"/>
</dbReference>
<dbReference type="HOGENOM" id="CLU_061620_0_0_1"/>
<keyword evidence="3" id="KW-1185">Reference proteome</keyword>
<dbReference type="GeneID" id="13404093"/>
<feature type="compositionally biased region" description="Polar residues" evidence="1">
    <location>
        <begin position="210"/>
        <end position="223"/>
    </location>
</feature>
<sequence>MSSPALRPAMHNQPLGPGRSQTWPQTSQASTSGHKATDDINLHLSRQSLPNNMLAIPRHRQLAINTKYKPDPFEDDLNKHPEDHFLSPVAMYEYEDWADSSDNEDDEEVEWDAGITDFALFDSDRRAAEAHQEDVPDRWNSLLKSQERALQRAVQRNRSNSDPKLRTWTPLLSDMPQLTPDNSPDPRDDRFGMSTVFGSKPPQTAGRPSYLSSNPVRSMQNLNIDAADSDHEDDYDATDEDDFYDSEDEDEADLPVSVLIERARERRRQARFSERPGLKFNRTLSGKLHVWRRPSWNMYTVGEDVEAERRAEEQLAHEELHVDDDDEGRGRRW</sequence>
<accession>F9X678</accession>
<feature type="region of interest" description="Disordered" evidence="1">
    <location>
        <begin position="310"/>
        <end position="333"/>
    </location>
</feature>
<evidence type="ECO:0000313" key="2">
    <source>
        <dbReference type="EMBL" id="EGP89485.1"/>
    </source>
</evidence>
<dbReference type="KEGG" id="ztr:MYCGRDRAFT_108530"/>
<dbReference type="InParanoid" id="F9X678"/>
<name>F9X678_ZYMTI</name>
<feature type="compositionally biased region" description="Acidic residues" evidence="1">
    <location>
        <begin position="230"/>
        <end position="252"/>
    </location>
</feature>
<evidence type="ECO:0000313" key="3">
    <source>
        <dbReference type="Proteomes" id="UP000008062"/>
    </source>
</evidence>
<feature type="region of interest" description="Disordered" evidence="1">
    <location>
        <begin position="1"/>
        <end position="37"/>
    </location>
</feature>
<dbReference type="OrthoDB" id="3901046at2759"/>
<dbReference type="Proteomes" id="UP000008062">
    <property type="component" value="Chromosome 3"/>
</dbReference>
<evidence type="ECO:0000256" key="1">
    <source>
        <dbReference type="SAM" id="MobiDB-lite"/>
    </source>
</evidence>
<protein>
    <submittedName>
        <fullName evidence="2">Uncharacterized protein</fullName>
    </submittedName>
</protein>
<proteinExistence type="predicted"/>
<reference evidence="2 3" key="1">
    <citation type="journal article" date="2011" name="PLoS Genet.">
        <title>Finished genome of the fungal wheat pathogen Mycosphaerella graminicola reveals dispensome structure, chromosome plasticity, and stealth pathogenesis.</title>
        <authorList>
            <person name="Goodwin S.B."/>
            <person name="Ben M'barek S."/>
            <person name="Dhillon B."/>
            <person name="Wittenberg A.H.J."/>
            <person name="Crane C.F."/>
            <person name="Hane J.K."/>
            <person name="Foster A.J."/>
            <person name="Van der Lee T.A.J."/>
            <person name="Grimwood J."/>
            <person name="Aerts A."/>
            <person name="Antoniw J."/>
            <person name="Bailey A."/>
            <person name="Bluhm B."/>
            <person name="Bowler J."/>
            <person name="Bristow J."/>
            <person name="van der Burgt A."/>
            <person name="Canto-Canche B."/>
            <person name="Churchill A.C.L."/>
            <person name="Conde-Ferraez L."/>
            <person name="Cools H.J."/>
            <person name="Coutinho P.M."/>
            <person name="Csukai M."/>
            <person name="Dehal P."/>
            <person name="De Wit P."/>
            <person name="Donzelli B."/>
            <person name="van de Geest H.C."/>
            <person name="van Ham R.C.H.J."/>
            <person name="Hammond-Kosack K.E."/>
            <person name="Henrissat B."/>
            <person name="Kilian A."/>
            <person name="Kobayashi A.K."/>
            <person name="Koopmann E."/>
            <person name="Kourmpetis Y."/>
            <person name="Kuzniar A."/>
            <person name="Lindquist E."/>
            <person name="Lombard V."/>
            <person name="Maliepaard C."/>
            <person name="Martins N."/>
            <person name="Mehrabi R."/>
            <person name="Nap J.P.H."/>
            <person name="Ponomarenko A."/>
            <person name="Rudd J.J."/>
            <person name="Salamov A."/>
            <person name="Schmutz J."/>
            <person name="Schouten H.J."/>
            <person name="Shapiro H."/>
            <person name="Stergiopoulos I."/>
            <person name="Torriani S.F.F."/>
            <person name="Tu H."/>
            <person name="de Vries R.P."/>
            <person name="Waalwijk C."/>
            <person name="Ware S.B."/>
            <person name="Wiebenga A."/>
            <person name="Zwiers L.-H."/>
            <person name="Oliver R.P."/>
            <person name="Grigoriev I.V."/>
            <person name="Kema G.H.J."/>
        </authorList>
    </citation>
    <scope>NUCLEOTIDE SEQUENCE [LARGE SCALE GENOMIC DNA]</scope>
    <source>
        <strain evidence="3">CBS 115943 / IPO323</strain>
    </source>
</reference>
<feature type="region of interest" description="Disordered" evidence="1">
    <location>
        <begin position="151"/>
        <end position="252"/>
    </location>
</feature>
<dbReference type="eggNOG" id="ENOG502RKK6">
    <property type="taxonomic scope" value="Eukaryota"/>
</dbReference>
<dbReference type="VEuPathDB" id="FungiDB:ZTRI_3.342"/>
<dbReference type="AlphaFoldDB" id="F9X678"/>
<gene>
    <name evidence="2" type="ORF">MYCGRDRAFT_108530</name>
</gene>
<feature type="compositionally biased region" description="Polar residues" evidence="1">
    <location>
        <begin position="19"/>
        <end position="34"/>
    </location>
</feature>
<dbReference type="OMA" id="QAMPDRW"/>
<organism evidence="2 3">
    <name type="scientific">Zymoseptoria tritici (strain CBS 115943 / IPO323)</name>
    <name type="common">Speckled leaf blotch fungus</name>
    <name type="synonym">Septoria tritici</name>
    <dbReference type="NCBI Taxonomy" id="336722"/>
    <lineage>
        <taxon>Eukaryota</taxon>
        <taxon>Fungi</taxon>
        <taxon>Dikarya</taxon>
        <taxon>Ascomycota</taxon>
        <taxon>Pezizomycotina</taxon>
        <taxon>Dothideomycetes</taxon>
        <taxon>Dothideomycetidae</taxon>
        <taxon>Mycosphaerellales</taxon>
        <taxon>Mycosphaerellaceae</taxon>
        <taxon>Zymoseptoria</taxon>
    </lineage>
</organism>
<feature type="compositionally biased region" description="Basic and acidic residues" evidence="1">
    <location>
        <begin position="310"/>
        <end position="320"/>
    </location>
</feature>
<dbReference type="RefSeq" id="XP_003854509.1">
    <property type="nucleotide sequence ID" value="XM_003854461.1"/>
</dbReference>